<dbReference type="PROSITE" id="PS00455">
    <property type="entry name" value="AMP_BINDING"/>
    <property type="match status" value="5"/>
</dbReference>
<evidence type="ECO:0000256" key="3">
    <source>
        <dbReference type="ARBA" id="ARBA00022450"/>
    </source>
</evidence>
<evidence type="ECO:0000259" key="9">
    <source>
        <dbReference type="PROSITE" id="PS50075"/>
    </source>
</evidence>
<feature type="domain" description="Carrier" evidence="9">
    <location>
        <begin position="3759"/>
        <end position="3834"/>
    </location>
</feature>
<dbReference type="SUPFAM" id="SSF52777">
    <property type="entry name" value="CoA-dependent acyltransferases"/>
    <property type="match status" value="17"/>
</dbReference>
<dbReference type="PROSITE" id="PS00012">
    <property type="entry name" value="PHOSPHOPANTETHEINE"/>
    <property type="match status" value="5"/>
</dbReference>
<dbReference type="SUPFAM" id="SSF56801">
    <property type="entry name" value="Acetyl-CoA synthetase-like"/>
    <property type="match status" value="5"/>
</dbReference>
<gene>
    <name evidence="10" type="ORF">PC41400_13865</name>
</gene>
<dbReference type="GO" id="GO:0043041">
    <property type="term" value="P:amino acid activation for nonribosomal peptide biosynthetic process"/>
    <property type="evidence" value="ECO:0007669"/>
    <property type="project" value="TreeGrafter"/>
</dbReference>
<evidence type="ECO:0000256" key="7">
    <source>
        <dbReference type="ARBA" id="ARBA00023194"/>
    </source>
</evidence>
<dbReference type="InterPro" id="IPR025110">
    <property type="entry name" value="AMP-bd_C"/>
</dbReference>
<dbReference type="PROSITE" id="PS50075">
    <property type="entry name" value="CARRIER"/>
    <property type="match status" value="5"/>
</dbReference>
<dbReference type="GO" id="GO:0044550">
    <property type="term" value="P:secondary metabolite biosynthetic process"/>
    <property type="evidence" value="ECO:0007669"/>
    <property type="project" value="UniProtKB-ARBA"/>
</dbReference>
<dbReference type="Pfam" id="PF00550">
    <property type="entry name" value="PP-binding"/>
    <property type="match status" value="5"/>
</dbReference>
<organism evidence="10 11">
    <name type="scientific">Paenibacillus chitinolyticus</name>
    <dbReference type="NCBI Taxonomy" id="79263"/>
    <lineage>
        <taxon>Bacteria</taxon>
        <taxon>Bacillati</taxon>
        <taxon>Bacillota</taxon>
        <taxon>Bacilli</taxon>
        <taxon>Bacillales</taxon>
        <taxon>Paenibacillaceae</taxon>
        <taxon>Paenibacillus</taxon>
    </lineage>
</organism>
<dbReference type="InterPro" id="IPR036736">
    <property type="entry name" value="ACP-like_sf"/>
</dbReference>
<dbReference type="InterPro" id="IPR010071">
    <property type="entry name" value="AA_adenyl_dom"/>
</dbReference>
<dbReference type="PANTHER" id="PTHR45527:SF1">
    <property type="entry name" value="FATTY ACID SYNTHASE"/>
    <property type="match status" value="1"/>
</dbReference>
<dbReference type="NCBIfam" id="TIGR01720">
    <property type="entry name" value="NRPS-para261"/>
    <property type="match status" value="4"/>
</dbReference>
<keyword evidence="7" id="KW-0045">Antibiotic biosynthesis</keyword>
<dbReference type="FunFam" id="3.40.50.12780:FF:000012">
    <property type="entry name" value="Non-ribosomal peptide synthetase"/>
    <property type="match status" value="3"/>
</dbReference>
<dbReference type="InterPro" id="IPR023213">
    <property type="entry name" value="CAT-like_dom_sf"/>
</dbReference>
<dbReference type="GO" id="GO:0008610">
    <property type="term" value="P:lipid biosynthetic process"/>
    <property type="evidence" value="ECO:0007669"/>
    <property type="project" value="UniProtKB-ARBA"/>
</dbReference>
<dbReference type="GO" id="GO:0017000">
    <property type="term" value="P:antibiotic biosynthetic process"/>
    <property type="evidence" value="ECO:0007669"/>
    <property type="project" value="UniProtKB-KW"/>
</dbReference>
<accession>A0A410WWQ4</accession>
<protein>
    <submittedName>
        <fullName evidence="10">Non-ribosomal peptide synthetase</fullName>
    </submittedName>
</protein>
<dbReference type="Gene3D" id="2.30.38.10">
    <property type="entry name" value="Luciferase, Domain 3"/>
    <property type="match status" value="5"/>
</dbReference>
<dbReference type="Gene3D" id="3.30.300.30">
    <property type="match status" value="5"/>
</dbReference>
<dbReference type="CDD" id="cd19531">
    <property type="entry name" value="LCL_NRPS-like"/>
    <property type="match status" value="1"/>
</dbReference>
<keyword evidence="8" id="KW-0511">Multifunctional enzyme</keyword>
<keyword evidence="5" id="KW-0436">Ligase</keyword>
<dbReference type="Gene3D" id="1.10.1200.10">
    <property type="entry name" value="ACP-like"/>
    <property type="match status" value="5"/>
</dbReference>
<comment type="cofactor">
    <cofactor evidence="1">
        <name>pantetheine 4'-phosphate</name>
        <dbReference type="ChEBI" id="CHEBI:47942"/>
    </cofactor>
</comment>
<dbReference type="InterPro" id="IPR020845">
    <property type="entry name" value="AMP-binding_CS"/>
</dbReference>
<dbReference type="OrthoDB" id="9765680at2"/>
<evidence type="ECO:0000256" key="8">
    <source>
        <dbReference type="ARBA" id="ARBA00023268"/>
    </source>
</evidence>
<dbReference type="InterPro" id="IPR009081">
    <property type="entry name" value="PP-bd_ACP"/>
</dbReference>
<keyword evidence="4" id="KW-0597">Phosphoprotein</keyword>
<dbReference type="InterPro" id="IPR006162">
    <property type="entry name" value="Ppantetheine_attach_site"/>
</dbReference>
<reference evidence="10 11" key="1">
    <citation type="submission" date="2018-01" db="EMBL/GenBank/DDBJ databases">
        <title>The whole genome sequencing and assembly of Paenibacillus chitinolyticus KCCM 41400 strain.</title>
        <authorList>
            <person name="Kim J.-Y."/>
            <person name="Park M.-K."/>
            <person name="Lee Y.-J."/>
            <person name="Yi H."/>
            <person name="Bahn Y.-S."/>
            <person name="Kim J.F."/>
            <person name="Lee D.-W."/>
        </authorList>
    </citation>
    <scope>NUCLEOTIDE SEQUENCE [LARGE SCALE GENOMIC DNA]</scope>
    <source>
        <strain evidence="10 11">KCCM 41400</strain>
    </source>
</reference>
<dbReference type="GeneID" id="95375897"/>
<dbReference type="NCBIfam" id="NF003417">
    <property type="entry name" value="PRK04813.1"/>
    <property type="match status" value="5"/>
</dbReference>
<feature type="domain" description="Carrier" evidence="9">
    <location>
        <begin position="778"/>
        <end position="852"/>
    </location>
</feature>
<dbReference type="NCBIfam" id="NF004282">
    <property type="entry name" value="PRK05691.1"/>
    <property type="match status" value="5"/>
</dbReference>
<dbReference type="PANTHER" id="PTHR45527">
    <property type="entry name" value="NONRIBOSOMAL PEPTIDE SYNTHETASE"/>
    <property type="match status" value="1"/>
</dbReference>
<dbReference type="Proteomes" id="UP000288943">
    <property type="component" value="Chromosome"/>
</dbReference>
<dbReference type="FunFam" id="2.30.38.10:FF:000001">
    <property type="entry name" value="Non-ribosomal peptide synthetase PvdI"/>
    <property type="match status" value="3"/>
</dbReference>
<evidence type="ECO:0000256" key="2">
    <source>
        <dbReference type="ARBA" id="ARBA00006432"/>
    </source>
</evidence>
<evidence type="ECO:0000256" key="4">
    <source>
        <dbReference type="ARBA" id="ARBA00022553"/>
    </source>
</evidence>
<dbReference type="SMART" id="SM00823">
    <property type="entry name" value="PKS_PP"/>
    <property type="match status" value="2"/>
</dbReference>
<dbReference type="Gene3D" id="3.30.559.30">
    <property type="entry name" value="Nonribosomal peptide synthetase, condensation domain"/>
    <property type="match status" value="9"/>
</dbReference>
<dbReference type="Pfam" id="PF00501">
    <property type="entry name" value="AMP-binding"/>
    <property type="match status" value="5"/>
</dbReference>
<dbReference type="SUPFAM" id="SSF47336">
    <property type="entry name" value="ACP-like"/>
    <property type="match status" value="5"/>
</dbReference>
<dbReference type="Gene3D" id="3.40.50.980">
    <property type="match status" value="10"/>
</dbReference>
<evidence type="ECO:0000256" key="1">
    <source>
        <dbReference type="ARBA" id="ARBA00001957"/>
    </source>
</evidence>
<dbReference type="InterPro" id="IPR010060">
    <property type="entry name" value="NRPS_synth"/>
</dbReference>
<dbReference type="Pfam" id="PF00668">
    <property type="entry name" value="Condensation"/>
    <property type="match status" value="9"/>
</dbReference>
<dbReference type="CDD" id="cd17643">
    <property type="entry name" value="A_NRPS_Cytc1-like"/>
    <property type="match status" value="1"/>
</dbReference>
<dbReference type="FunFam" id="3.40.50.980:FF:000001">
    <property type="entry name" value="Non-ribosomal peptide synthetase"/>
    <property type="match status" value="5"/>
</dbReference>
<evidence type="ECO:0000313" key="11">
    <source>
        <dbReference type="Proteomes" id="UP000288943"/>
    </source>
</evidence>
<feature type="domain" description="Carrier" evidence="9">
    <location>
        <begin position="2265"/>
        <end position="2339"/>
    </location>
</feature>
<comment type="similarity">
    <text evidence="2">Belongs to the ATP-dependent AMP-binding enzyme family.</text>
</comment>
<dbReference type="FunFam" id="1.10.1200.10:FF:000005">
    <property type="entry name" value="Nonribosomal peptide synthetase 1"/>
    <property type="match status" value="5"/>
</dbReference>
<feature type="domain" description="Carrier" evidence="9">
    <location>
        <begin position="6314"/>
        <end position="6393"/>
    </location>
</feature>
<dbReference type="CDD" id="cd05930">
    <property type="entry name" value="A_NRPS"/>
    <property type="match status" value="3"/>
</dbReference>
<evidence type="ECO:0000256" key="5">
    <source>
        <dbReference type="ARBA" id="ARBA00022598"/>
    </source>
</evidence>
<dbReference type="InterPro" id="IPR001242">
    <property type="entry name" value="Condensation_dom"/>
</dbReference>
<dbReference type="Pfam" id="PF13193">
    <property type="entry name" value="AMP-binding_C"/>
    <property type="match status" value="5"/>
</dbReference>
<dbReference type="InterPro" id="IPR020806">
    <property type="entry name" value="PKS_PP-bd"/>
</dbReference>
<dbReference type="EMBL" id="CP026520">
    <property type="protein sequence ID" value="QAV18707.1"/>
    <property type="molecule type" value="Genomic_DNA"/>
</dbReference>
<dbReference type="RefSeq" id="WP_042227885.1">
    <property type="nucleotide sequence ID" value="NZ_CP026520.1"/>
</dbReference>
<feature type="domain" description="Carrier" evidence="9">
    <location>
        <begin position="4801"/>
        <end position="4875"/>
    </location>
</feature>
<dbReference type="CDD" id="cd19534">
    <property type="entry name" value="E_NRPS"/>
    <property type="match status" value="3"/>
</dbReference>
<name>A0A410WWQ4_9BACL</name>
<dbReference type="CDD" id="cd12117">
    <property type="entry name" value="A_NRPS_Srf_like"/>
    <property type="match status" value="1"/>
</dbReference>
<sequence length="6846" mass="773536">MRKFVPNKKHEEDRSSYWTYLLDDDSSTAIKPLFPYRPSSKRTVGTNQMDWVFPQHVCEKLRKLSREHNIPMNVIIEAAWGLVLQKYNYTDDVMFGKIIDDPHLNSVMIPVRMKCNRDDVLFDLLQQLKEQEAESRKYAHCDILPRKISHLIKTVCIIKDRTDNGKQLIHLPLEDQLSHNPPDLLLHFSFDCNQLNVMIRFDESKYTKSEINNIRTMLTFALCAFAENSESKVRDISFVSDEDRDKILTLFQTKPTQYPHEESIKSLFEAQVKKTPDRIAISCGTEQLTYAELNAKANIVANRLLAAKVNSGTGKGETMVALLLERNMDMVIGILGVVKAGYVYVPIDPEAPQDRIQYTLADSGASLLLVNQGKEQMVSLPQGSIYAIEQLYSDEPDAARGAELKANPDVAIAPQDALYIIYTSGTTGEPKGTVIEHECVVRLMHNDDMPFHFHEEDVWSLFAAYNFDVSVWEMYGALLYGGHLVVIPNDAKKDSYALLDLLREKRVTVLNQVPSSFYNLMQVELAEAGERLYVKHLIFAGEALQVGKLKAWQAKYPEMNIVNMYGITETTVHVTYKAITAEDIALDGNDVGKALPTLKIYILDGDKLCGIGVPGELCVAGVGVARGYLNKPELTNKKFVANPFVPGERMYRSGDLAQWLPDGNIAYLGRMDDQVKIRGFRIELGEVENALRQLEGIQDAAVIVRETHDGEKALSAYLISKDIVQLQAVRRDLEEVLPAYMVPAYMMQIEQLPVTRNGKLDKRALPEIVAVSEKEYTAPKNELEEQLCNIFSEVLGVERVGTQDSFFELGGDSIKAIRIVSKLRSAGYCVASKDIMQKYTVEAISYAAQKSALEEQYEQAEVSGIVPLTPIVREFASWNLPKPHHFNQDMLMEIDLEDEKQLREVLNALTAHHDILRSVYREGQLEIVKVSDSRAYELKVYDYSEEQAAAELMEAACTDLHSSINLEEGPLVKAAMFRTGEGNLLFLGIHHLVVDGVSWRILQEDISTAIRQVKEGTKIQFPSKTASYKAWAEALAEYKDSHLLLKERPYWEQVAAQMAAGELRMDEQTGESGYDSYTIHLSVEETESLLQRAGKAFRTEVPDLLISALGMSVKKLTGASVVTIGVEGHGREAIHRRIDIDRTIGWFTSVYPIMVACHDEMAESIIATKEMLRKIPNHGFGYGLLYDLLTGSQLPTLLFNYMGQMDAEAKGKKINFLSSSKGLADENKMLSELFINGVISEGKLSFAFRYNRGLFSNDTIQRFAEVYKGCIQSTLTYCMQVEESVPTPSDYHAADLTRADLSVIQQAVGGSSQVERIYGLTSLQKGMLYHSIAEPESTAYRNQNIFIGQGYADEHMVKQALKLLVMRHEVLRTAIIHKNISIPKQVVIRGREVEYERTDLTGVEPSVQAKQVEAIAQDQIQRGFDLEHDPLLRVHHVVLARDRYQLIWSFHHILLDGWSLPIIYGDFNRIYKALEKGALTSTLETQVITEKQYQDSYEDYINWLEKQDQQKGLSYWSDVLAGYEEVAEIKPIYTPQESEQQVQSMAITLSTEDALQLRDLIATHQLTVSNVVETAWGVVLQAYSGQKDVVFGKVMSGRQAEVRGIEGIVGLFINTIPVRVASKESMSILELIQEMQQQGTESEQYAYCSLAEIQAQTVQKQHLIQVLYMFENYYVDEDKLTDFMYEIEYGLDQTNYNLTLCAYEYEGKIVCEIIYNPNVYAREDIAQIVVRLEHVIHAIVANPEGKLSELETITEEEQEQILGAFNDTNLPYAKDKTIPALWEEHVANTPDAIAVVFEDNHVTYDALNKQINQVAWALRSLHIKPDDRVVIVAERSVEMIAGMYGIIKAGAAYVPVDPTFPAERIQYILADCKPKAVLVYKATIETDLPTINLADDMLWEGKSVNPKQINRPNDLAYIIYTSGTTGQPKGVMLEHGGVVSLRSHLLKQYNVTSQDNVLQFANYVFDASVWEMTLSLLLGATLTLVSKPIIADVTRFNSFMQESRITLAVLPPQYYLQTAFTGVRWLTTAGAATNESVIEQTRNNDCGYCNAYGPTECTVQATYWEYDGISDVPNNIPIGKPIANNHVYILDGDKLCGIGVPGELCVAGDGIARGYLNKPELTSKKFVTNPFVPGERMYRTGDLAKWLPDGNIAYLGRIDEQVKIRGFRIEPGEVENALRQLAGIQDAAVIVRETHDGEKALSAYLVSKDRVELQAVRQDLEEILPAYMVPAYMMQIDQLPVTRNGKLDKRALPEIVAVSEREYTAPKNELEEQLCTILSEVLGVERVGMKDSFFELGGDSIKAIRIISKLRSMGYHIAIKDIMQRNTVGAISYAVQKSVIEEQYEQDEVSGIVPLTPIVREFASWNLSNPHHFNQDMLMEIDLEVEKQLREVLDALVVHHDILRSIYREGQLEIVKMSDSRAYELKVYDYSEEQEPAGLMEAACTDLHSSIDLEEGPLVKAAMFRTGEGNLLFLGIHHIVVDGVSWRILQEDISTAIRQVKEGTKIRFPAKTASYKAWAEALTEYKSSPLLQKERAYWEQVATQMESGALSMDEQTGESGYGNYAIHLNEEETTQLIHQAGRAYNTEINDLLISALGMTVKNLTGARNVTIGMEGHGREAIHKRIDIDRTVGWFTSVYPVVVSCHDEIAKSIITTKEILRKLPNRGLGYGLLQEELSVRPLEIMFNYMGQMDAEAKGRKLHFFSSGKGLADENKMLSELFINGVISERRLTFTFRYNKGLFSSSTIQRFAEIYKACTQSMIAHCMQQEETVRTPSDYSAISITDEDLSVLHQLYPEKNDIQDIFDLLPLQEGILYHGLKSSGSEYLTQFIYQINQHIDNDLMRSAFQCLLKKHDALRTAIVYEGLKHPKQIILSHRSLDWEEIDLTTYDEKEQLARLNELIEQDVKRGFDLQLNALFRIKNIKLSTNCTQLIWSFHHIIADGWCSELLCNDLKNYYNLLQNGYSTHDVEQAIDQEKFQVATYGDYIQWFQNQDEELALTYWRERLRDYDLTYKYRPYFDPPYSSSNLAQVKKQLDVELTDSLLLLAQAHQITINTITEAAWGIVLQQINFTNDIVFGKVISGRHAEVRGIEKIVGLFINTIPVRVSADEDTTILALLQELQDQGIESTMHAHCSLVKIQEQTAQKSDLISSLFVFENHLAQEQQSEHTDGLQLALVSSRDETNYPLNLLAAVEDKALRFTVLYNPNKHALEEVEMMLSMLNNVLCAFAEYPEKKIFDVELIRKEDKARILGEFNNTASTYPKHKSIPDLFEEQVQLTPDQICVVCDKEQLSYQQLDKAAQGIATELRKRGVSSGQLIGIVCEKSVHMIVGLLGILKAGCGYVPINTDEPDNRLRFILEDCDLNIVLCGDVKGDMINVLQEYCTVIDLNGSYAAMTERALVRADDMAYVMYTSGTTGYPKGVCVTHQNVVRLVKQTNYADLNGAHILLTGALSFDASTFEIWGALLNGGKLVLAHMQNITDGNMLGKLIYEHQITMMWMTAQLFNYMVDTRCEVFQPLQYLLVGGERLSAKHIRAVREKHPTLRVTNGYGPTENTTFSVTYAIETDYFNIPIGKPISNSRAYILDRKMQLCGIGVPGELVVGGDGVAKGYMNQPKLTVEKFIENPLIPGERLYRTGDIAMWLPDGNIAYIGRIDDQVKIRGYRIEVGEVEHALQKLEGIQDAIVIAREQDGSENELYAYLVSSTEIQMHNVRNSLGKTLPAYMVPQHMVQIEKVPMTRNGKVDKRTLSEIQIVHEQQYTAPTTEQEFILCKIFGDILSVDRVGIYDDFFALGGHSLHAVRVINQIEAMIGIRLPIITLFENPHIKALSQHLELISEGNTSHNTLYPKAVFEPIPHAMQKETYRMSSAQKRLYAIQEMDQHSTAYNMTLLRRMDADLDSERLQLALKQLIQRHESLRTSFHMENGEAIQRIHDHVPFTLLITEEKDDDVTGFVRAFDLSQAPLIRVKVINQKEDGYLLAFDMHHIISDGTSINNLMQDLSKLYNGEPLEAMPIQYKDYSEWLQTQDMTGHETYWLNSLQGELPVLNLPTDFTRPQVQQYTGKAVVSHVELREAVTALCRMSGATEYMILLSTWMILLSKYSRQEDIIVGCPVNGRLHYDTEPVIGMFVNTIALRGKPSGKKNFVDFLSEMKEVCLKGIEHQAFPLEDLVDLMGLHRDMSRNPLFDVLFVLQNNEEADFDFYGINSTNVHDEYSLQHSSAKFDLTLEVTPMASGYRIEVRYATSLFQEESVRRMVKHYETLLGAVTQSPKLEICQLPMMTQAERQHILTSFNDTSCVYDVTTPIHEQFEQIVQAMPAKTALRFRDQALTYEQLNVRANQLARTLLLHGTRRGDFVGILFGRSIEMMVGILATLKVGAAYVPIDPTYPLERIQYMVEDSGLSTVLTQRQYDDTIELPSHVRRIHVDQDGCDEPSHNLHTIVDATDIAYIIYTSGSTGKPKGVMVEHRSISNLIAGLNQLQNLDSMKTMLCVSNISFDGTVYETLFALLKGMQIIIADEEAQHDPKLLLQLIEQYDVNIMKGTPTRMKMLMDEVRDVHPLHGLEVIVVGGEPLTDDLATALLENWNIRLFNVYGPTEATVDATGIEIHLHDKVTIGKPIVNVQVFILDSYGFPLPIGVAGELCISGAGVARGYLNRSDLTAEKFVDNPFLQGERMYRTGDLARWLPDGNIEYVGRIDDQVKVRGYRIELGEIEHVLRKQPDVLNAVVMVREDAVGDDYICAYVVPNDQVTLDTEAIREDIRQVLPDYMIPAYIVPLVQFPITNNGKLDRRSLPEPDRKGRGNKYVAPRDQTESVLANIFREVLGVERISIKDSFFELGGDSIKAIRIVSKMRSAGYLISVPDILSQYTVEKIAYTVGRESEIQYDQGEVTGQVLNTPILHDFCARNYANPNYHNQDALLTVRTDNESHIHEALKAVAVHHDILRAIYRDGSLTILSSTDSKLYELQVFEVPADLNGSTWIENASAIIHRSMDINKGPMMKAALFKTESANYLFLCIHHLVIDAVSWQFLLEDLETALQQLKDGKEIKLPSKTLAFKDWAESLEEYKNTNEITTQANYWNTIIAAMQEEKLFIDDDPHDHGFEDVTITFRKDKTEQLIRQAGKAFGTEINDLLISAIGAATHALTKQSKVSVCLEGHGREAIHKKVDIDRTVGWFTVKFPISVPCHDDLRKSIIETKEMLRKVPLRGLGFGLLQGDYLAIESDIYFNYLGQLDTESDATLFTNNKSIANSNSTEGAIDMNGYIVQNMLHFIIRYDRSKYNRKTVERFAALYKEKLSDIITYCCVQDKPVKTASDYSCDDLTSDELVRIQEFIADKEDLDDIYTLTPMQEGILYHYLLNRQSTSYVTQMVYHYNGNQSEHTFEVALKLLTKRHEVLRTAIVYDHGDKSRQLLLRSREIEYAVLDWSGKDRAEQASHISTWIDSELQRGFDLQQEALLRVTNIMLSRTEGKLIWSSHHIISDGWSDNVIFNDFIQLCEKLQQGLSVVELEQGLEEEKEKSLNFKDFVNWLEKQDEERSLLYWRELLLDYEESADIKPLRQPEETSSEMKRINHKLPVDVTRQLLNTAATYNITLNTMIETALGIVLQELCGIKDVVFGKVVSGRNADLRGIEHIAGIFVNTIPIRICCDDEMHICDIWRKTQEQAILSDQHGHCSFAKVQRLTKQNTDLVKVLFTFDNDDSWDEVRQSETSAFRFTVEDGREQTNYTTTFKAYLDISQLHVDVLYDPRKLAAEDIVNIMSKLQNVLLSCAANPEMKLSEIETTTEEEKEQILGAFQTKPTQYPHKESIKNLFEAQVKKTPDRIAISCGTEQLTYAELNAKANIVANRLLAAKVRSEAGKGETMVALLLERNMDMVIGILGVVKAGYVYVPIDPEAPQDRIQYTLADSGASLLLVNQGKEHRVSLPQGNVYAIEQLYSDEPDAAWGAELKADPDVAVAPQDALYIIYTSGTTGEPKGTVIEHECVVRLMHNDDMPFHFHEEDVWSLFAAYNFDVSVWEMYGALLYGGHLVVIPNDVKKDSYALLDLLREKRVTVLNQVPSSFYNLMQVELAEAGERLYVKHLIFAGEALQVGKLKAWQAKYPEMDIVNMYGITETTVHVTYKAITAEDIALDGNDVGKALPTLKIYILDGDKLCGIGVPGELCVAGVGVARGYLNKPELTNKKFVANPFVPGERMYRSGDLAQWLPDGNIAYLGRMDDQVKIRGFRIELGEVENALRQLEGIQDAAVIVRDTHDGEKALFAYLISKDVVQLQAVRRDLEEVLPAYMVPAYMMQIEQLPVTRNGKLDKRALPEIVAVSEKAYTAPKNELEAQLCSIFSEVLGVERVGTQDSFFELGGDSIKAIRIVSKLRSAGYHIAIKDIMQKYTVEAISYAAQKSALEEQYEQAEVSGIVPLTPIVREFASWNLPKPHHFNQDMLMEIDLEDEKQLREVLNALTAHHDILRSVYREGQLEIVKVSDSKAYELKVYDYREEQAAAELMEAACTDLHSSINLEEGPLVKAAMFRTVAGNLLFLGIHHLVVDGVSWRILQEDISTAIRQVKEGTKIQFPSKTASYKAWAEALAEYKDSHLLQKERPYWEQVAEQMAAGELRMDEQTGESGYGSCTIHLNKEETAQLIHQASRAYNTEINDLLISALGMTVRKLTGARDVTIGMEGHGREPIHKRIDIDRTVGWFTSIYPVVVPCHEEIAESIITTKEMLRKIPNRGLGYGLLQEQLPVRPLEVMFNYMGQMDAEAKGRKLHFFSSGKGSADENIVYRKVNINGSLLKEQLHFSFVYDKSKLSAGKIQLFIETFHDCLMATIQFCASQEEVAITISDTDATDLAADDLQVINELFDLE</sequence>
<proteinExistence type="inferred from homology"/>
<dbReference type="GO" id="GO:0005829">
    <property type="term" value="C:cytosol"/>
    <property type="evidence" value="ECO:0007669"/>
    <property type="project" value="TreeGrafter"/>
</dbReference>
<dbReference type="GO" id="GO:0016874">
    <property type="term" value="F:ligase activity"/>
    <property type="evidence" value="ECO:0007669"/>
    <property type="project" value="UniProtKB-KW"/>
</dbReference>
<dbReference type="NCBIfam" id="TIGR01733">
    <property type="entry name" value="AA-adenyl-dom"/>
    <property type="match status" value="5"/>
</dbReference>
<dbReference type="InterPro" id="IPR045851">
    <property type="entry name" value="AMP-bd_C_sf"/>
</dbReference>
<dbReference type="GO" id="GO:0031177">
    <property type="term" value="F:phosphopantetheine binding"/>
    <property type="evidence" value="ECO:0007669"/>
    <property type="project" value="InterPro"/>
</dbReference>
<dbReference type="Gene3D" id="3.30.559.10">
    <property type="entry name" value="Chloramphenicol acetyltransferase-like domain"/>
    <property type="match status" value="8"/>
</dbReference>
<evidence type="ECO:0000256" key="6">
    <source>
        <dbReference type="ARBA" id="ARBA00022737"/>
    </source>
</evidence>
<dbReference type="InterPro" id="IPR000873">
    <property type="entry name" value="AMP-dep_synth/lig_dom"/>
</dbReference>
<keyword evidence="3" id="KW-0596">Phosphopantetheine</keyword>
<dbReference type="FunFam" id="3.30.300.30:FF:000010">
    <property type="entry name" value="Enterobactin synthetase component F"/>
    <property type="match status" value="5"/>
</dbReference>
<keyword evidence="6" id="KW-0677">Repeat</keyword>
<dbReference type="KEGG" id="pchi:PC41400_13865"/>
<evidence type="ECO:0000313" key="10">
    <source>
        <dbReference type="EMBL" id="QAV18707.1"/>
    </source>
</evidence>